<reference evidence="2" key="1">
    <citation type="submission" date="2022-01" db="EMBL/GenBank/DDBJ databases">
        <title>Genome Sequence Resource for Two Populations of Ditylenchus destructor, the Migratory Endoparasitic Phytonematode.</title>
        <authorList>
            <person name="Zhang H."/>
            <person name="Lin R."/>
            <person name="Xie B."/>
        </authorList>
    </citation>
    <scope>NUCLEOTIDE SEQUENCE</scope>
    <source>
        <strain evidence="2">BazhouSP</strain>
    </source>
</reference>
<name>A0AAD4NDJ2_9BILA</name>
<proteinExistence type="predicted"/>
<dbReference type="InterPro" id="IPR036188">
    <property type="entry name" value="FAD/NAD-bd_sf"/>
</dbReference>
<dbReference type="GO" id="GO:0016491">
    <property type="term" value="F:oxidoreductase activity"/>
    <property type="evidence" value="ECO:0007669"/>
    <property type="project" value="InterPro"/>
</dbReference>
<dbReference type="InterPro" id="IPR002937">
    <property type="entry name" value="Amino_oxidase"/>
</dbReference>
<dbReference type="Pfam" id="PF01593">
    <property type="entry name" value="Amino_oxidase"/>
    <property type="match status" value="1"/>
</dbReference>
<keyword evidence="3" id="KW-1185">Reference proteome</keyword>
<dbReference type="Gene3D" id="3.50.50.60">
    <property type="entry name" value="FAD/NAD(P)-binding domain"/>
    <property type="match status" value="1"/>
</dbReference>
<dbReference type="PANTHER" id="PTHR43734">
    <property type="entry name" value="PHYTOENE DESATURASE"/>
    <property type="match status" value="1"/>
</dbReference>
<dbReference type="PANTHER" id="PTHR43734:SF4">
    <property type="entry name" value="AMINE OXIDASE DOMAIN-CONTAINING PROTEIN"/>
    <property type="match status" value="1"/>
</dbReference>
<comment type="caution">
    <text evidence="2">The sequence shown here is derived from an EMBL/GenBank/DDBJ whole genome shotgun (WGS) entry which is preliminary data.</text>
</comment>
<sequence length="498" mass="56185">MTPPSAGENSVNKLKVVIIGAGPTCFGALHRLFQLCNNGLVDNTEVRVIEQESEPGGLARTITDPNGFSWDLGVHVTGASKYPEFLEVLQKAVPKWNAVRRCVKADMSHAVGENDGPMASSSSVPNAASNYVPYPVQNSIPYFANHLKEKCLADFEQLSKIANGKPNFDDNFDDFSRKIFGPTLQSIFIRPYNEKVWTVKLKDMSCKWVEGRVPRIDPDLIRRRCAISREQLALEEEMKETQTIFRYPAECKGIGEIWKRLVAAFPNEIFLFGQQVVNIDPIKKEVWTKSDENQENHSYSYDVLISTIPITQLGKLCGLAPEIPLRHSKVVLVGVGLHLPQSELARELSWAYYPRPEIIFYRCTLLSNFSLELTPDSTKYWSVLCEIGTKPDDEVDEELAIQRTVQDLIAVGIVESAGQVCSTWLQILPYGYPVPSIERDQVLDECHKIFLQHGMFSRGRFGGWRYEISNQDHSFECGVQLVDRILLGIPETLYQSPL</sequence>
<accession>A0AAD4NDJ2</accession>
<protein>
    <submittedName>
        <fullName evidence="2">Flavin containing amine oxidoreductase domain-containing protein</fullName>
    </submittedName>
</protein>
<organism evidence="2 3">
    <name type="scientific">Ditylenchus destructor</name>
    <dbReference type="NCBI Taxonomy" id="166010"/>
    <lineage>
        <taxon>Eukaryota</taxon>
        <taxon>Metazoa</taxon>
        <taxon>Ecdysozoa</taxon>
        <taxon>Nematoda</taxon>
        <taxon>Chromadorea</taxon>
        <taxon>Rhabditida</taxon>
        <taxon>Tylenchina</taxon>
        <taxon>Tylenchomorpha</taxon>
        <taxon>Sphaerularioidea</taxon>
        <taxon>Anguinidae</taxon>
        <taxon>Anguininae</taxon>
        <taxon>Ditylenchus</taxon>
    </lineage>
</organism>
<dbReference type="EMBL" id="JAKKPZ010000003">
    <property type="protein sequence ID" value="KAI1723830.1"/>
    <property type="molecule type" value="Genomic_DNA"/>
</dbReference>
<dbReference type="AlphaFoldDB" id="A0AAD4NDJ2"/>
<dbReference type="Proteomes" id="UP001201812">
    <property type="component" value="Unassembled WGS sequence"/>
</dbReference>
<evidence type="ECO:0000259" key="1">
    <source>
        <dbReference type="Pfam" id="PF01593"/>
    </source>
</evidence>
<feature type="domain" description="Amine oxidase" evidence="1">
    <location>
        <begin position="35"/>
        <end position="314"/>
    </location>
</feature>
<evidence type="ECO:0000313" key="3">
    <source>
        <dbReference type="Proteomes" id="UP001201812"/>
    </source>
</evidence>
<gene>
    <name evidence="2" type="ORF">DdX_04007</name>
</gene>
<dbReference type="SUPFAM" id="SSF51905">
    <property type="entry name" value="FAD/NAD(P)-binding domain"/>
    <property type="match status" value="1"/>
</dbReference>
<evidence type="ECO:0000313" key="2">
    <source>
        <dbReference type="EMBL" id="KAI1723830.1"/>
    </source>
</evidence>